<feature type="non-terminal residue" evidence="8">
    <location>
        <position position="312"/>
    </location>
</feature>
<evidence type="ECO:0000256" key="1">
    <source>
        <dbReference type="ARBA" id="ARBA00022723"/>
    </source>
</evidence>
<organism evidence="8 9">
    <name type="scientific">Diceros bicornis minor</name>
    <name type="common">South-central black rhinoceros</name>
    <dbReference type="NCBI Taxonomy" id="77932"/>
    <lineage>
        <taxon>Eukaryota</taxon>
        <taxon>Metazoa</taxon>
        <taxon>Chordata</taxon>
        <taxon>Craniata</taxon>
        <taxon>Vertebrata</taxon>
        <taxon>Euteleostomi</taxon>
        <taxon>Mammalia</taxon>
        <taxon>Eutheria</taxon>
        <taxon>Laurasiatheria</taxon>
        <taxon>Perissodactyla</taxon>
        <taxon>Rhinocerotidae</taxon>
        <taxon>Diceros</taxon>
    </lineage>
</organism>
<proteinExistence type="predicted"/>
<name>A0A7J7FNE1_DICBM</name>
<dbReference type="PANTHER" id="PTHR23232">
    <property type="entry name" value="KRAB DOMAIN C2H2 ZINC FINGER"/>
    <property type="match status" value="1"/>
</dbReference>
<dbReference type="SMART" id="SM00349">
    <property type="entry name" value="KRAB"/>
    <property type="match status" value="1"/>
</dbReference>
<evidence type="ECO:0000313" key="8">
    <source>
        <dbReference type="EMBL" id="KAF5929481.1"/>
    </source>
</evidence>
<protein>
    <submittedName>
        <fullName evidence="8">Uncharacterized protein</fullName>
    </submittedName>
</protein>
<keyword evidence="1" id="KW-0479">Metal-binding</keyword>
<dbReference type="Gene3D" id="6.10.140.140">
    <property type="match status" value="1"/>
</dbReference>
<accession>A0A7J7FNE1</accession>
<evidence type="ECO:0000259" key="7">
    <source>
        <dbReference type="PROSITE" id="PS50805"/>
    </source>
</evidence>
<keyword evidence="9" id="KW-1185">Reference proteome</keyword>
<dbReference type="InterPro" id="IPR050169">
    <property type="entry name" value="Krueppel_C2H2_ZnF"/>
</dbReference>
<evidence type="ECO:0000256" key="5">
    <source>
        <dbReference type="PROSITE-ProRule" id="PRU00042"/>
    </source>
</evidence>
<dbReference type="InterPro" id="IPR013087">
    <property type="entry name" value="Znf_C2H2_type"/>
</dbReference>
<dbReference type="PROSITE" id="PS50157">
    <property type="entry name" value="ZINC_FINGER_C2H2_2"/>
    <property type="match status" value="1"/>
</dbReference>
<keyword evidence="2" id="KW-0677">Repeat</keyword>
<dbReference type="SUPFAM" id="SSF109640">
    <property type="entry name" value="KRAB domain (Kruppel-associated box)"/>
    <property type="match status" value="1"/>
</dbReference>
<keyword evidence="4" id="KW-0862">Zinc</keyword>
<dbReference type="GO" id="GO:0006355">
    <property type="term" value="P:regulation of DNA-templated transcription"/>
    <property type="evidence" value="ECO:0007669"/>
    <property type="project" value="InterPro"/>
</dbReference>
<dbReference type="Proteomes" id="UP000551758">
    <property type="component" value="Unassembled WGS sequence"/>
</dbReference>
<feature type="domain" description="KRAB" evidence="7">
    <location>
        <begin position="65"/>
        <end position="140"/>
    </location>
</feature>
<dbReference type="AlphaFoldDB" id="A0A7J7FNE1"/>
<evidence type="ECO:0000313" key="9">
    <source>
        <dbReference type="Proteomes" id="UP000551758"/>
    </source>
</evidence>
<dbReference type="GO" id="GO:0008270">
    <property type="term" value="F:zinc ion binding"/>
    <property type="evidence" value="ECO:0007669"/>
    <property type="project" value="UniProtKB-KW"/>
</dbReference>
<dbReference type="InterPro" id="IPR001909">
    <property type="entry name" value="KRAB"/>
</dbReference>
<dbReference type="InterPro" id="IPR036051">
    <property type="entry name" value="KRAB_dom_sf"/>
</dbReference>
<comment type="caution">
    <text evidence="8">The sequence shown here is derived from an EMBL/GenBank/DDBJ whole genome shotgun (WGS) entry which is preliminary data.</text>
</comment>
<dbReference type="EMBL" id="JACDTQ010000092">
    <property type="protein sequence ID" value="KAF5929481.1"/>
    <property type="molecule type" value="Genomic_DNA"/>
</dbReference>
<dbReference type="CDD" id="cd07765">
    <property type="entry name" value="KRAB_A-box"/>
    <property type="match status" value="1"/>
</dbReference>
<evidence type="ECO:0000259" key="6">
    <source>
        <dbReference type="PROSITE" id="PS50157"/>
    </source>
</evidence>
<evidence type="ECO:0000256" key="2">
    <source>
        <dbReference type="ARBA" id="ARBA00022737"/>
    </source>
</evidence>
<dbReference type="PANTHER" id="PTHR23232:SF146">
    <property type="entry name" value="KRAB DOMAIN-CONTAINING PROTEIN"/>
    <property type="match status" value="1"/>
</dbReference>
<feature type="domain" description="C2H2-type" evidence="6">
    <location>
        <begin position="166"/>
        <end position="195"/>
    </location>
</feature>
<dbReference type="Pfam" id="PF01352">
    <property type="entry name" value="KRAB"/>
    <property type="match status" value="1"/>
</dbReference>
<sequence length="312" mass="34331">DGTQTAREEALSALHRAGLRLGDAARGTRATAVPGSPPLPPLPAPLCPQCPMAAAARREPAQGTVTFEDVAVYFSWEEWNLLGEAQRCLYREVMLENLALITSLGCWCGAEDEAPEQSVSVERMSQVRFSKADLSSQRAHPSKMCSPVLKDILCLSEHLGTCRGQKLCRFGPCGKQLYFNANLHQHQKRDIGEKPFGINVSRASFVNDCKFHVSGNHFTCREVGKGSLALSGHFQVQTTHTEEKSNTGTVCGAAFHRQKSRYSSGECMKALILMISLSNHIPNISKSIVKNSNMMPYSITKRPEIKFLKPLD</sequence>
<evidence type="ECO:0000256" key="4">
    <source>
        <dbReference type="ARBA" id="ARBA00022833"/>
    </source>
</evidence>
<keyword evidence="3 5" id="KW-0863">Zinc-finger</keyword>
<reference evidence="8 9" key="1">
    <citation type="journal article" date="2020" name="Mol. Biol. Evol.">
        <title>Interspecific Gene Flow and the Evolution of Specialization in Black and White Rhinoceros.</title>
        <authorList>
            <person name="Moodley Y."/>
            <person name="Westbury M.V."/>
            <person name="Russo I.M."/>
            <person name="Gopalakrishnan S."/>
            <person name="Rakotoarivelo A."/>
            <person name="Olsen R.A."/>
            <person name="Prost S."/>
            <person name="Tunstall T."/>
            <person name="Ryder O.A."/>
            <person name="Dalen L."/>
            <person name="Bruford M.W."/>
        </authorList>
    </citation>
    <scope>NUCLEOTIDE SEQUENCE [LARGE SCALE GENOMIC DNA]</scope>
    <source>
        <strain evidence="8">SBR-YM</strain>
        <tissue evidence="8">Skin</tissue>
    </source>
</reference>
<gene>
    <name evidence="8" type="ORF">HPG69_007232</name>
</gene>
<dbReference type="PROSITE" id="PS50805">
    <property type="entry name" value="KRAB"/>
    <property type="match status" value="1"/>
</dbReference>
<evidence type="ECO:0000256" key="3">
    <source>
        <dbReference type="ARBA" id="ARBA00022771"/>
    </source>
</evidence>